<dbReference type="GeneID" id="77730265"/>
<keyword evidence="2" id="KW-1185">Reference proteome</keyword>
<protein>
    <recommendedName>
        <fullName evidence="3">BTB domain-containing protein</fullName>
    </recommendedName>
</protein>
<gene>
    <name evidence="1" type="ORF">MKK02DRAFT_40346</name>
</gene>
<accession>A0AA38LQ81</accession>
<evidence type="ECO:0000313" key="2">
    <source>
        <dbReference type="Proteomes" id="UP001164286"/>
    </source>
</evidence>
<organism evidence="1 2">
    <name type="scientific">Dioszegia hungarica</name>
    <dbReference type="NCBI Taxonomy" id="4972"/>
    <lineage>
        <taxon>Eukaryota</taxon>
        <taxon>Fungi</taxon>
        <taxon>Dikarya</taxon>
        <taxon>Basidiomycota</taxon>
        <taxon>Agaricomycotina</taxon>
        <taxon>Tremellomycetes</taxon>
        <taxon>Tremellales</taxon>
        <taxon>Bulleribasidiaceae</taxon>
        <taxon>Dioszegia</taxon>
    </lineage>
</organism>
<dbReference type="AlphaFoldDB" id="A0AA38LQ81"/>
<dbReference type="Proteomes" id="UP001164286">
    <property type="component" value="Unassembled WGS sequence"/>
</dbReference>
<reference evidence="1" key="1">
    <citation type="journal article" date="2022" name="G3 (Bethesda)">
        <title>High quality genome of the basidiomycete yeast Dioszegia hungarica PDD-24b-2 isolated from cloud water.</title>
        <authorList>
            <person name="Jarrige D."/>
            <person name="Haridas S."/>
            <person name="Bleykasten-Grosshans C."/>
            <person name="Joly M."/>
            <person name="Nadalig T."/>
            <person name="Sancelme M."/>
            <person name="Vuilleumier S."/>
            <person name="Grigoriev I.V."/>
            <person name="Amato P."/>
            <person name="Bringel F."/>
        </authorList>
    </citation>
    <scope>NUCLEOTIDE SEQUENCE</scope>
    <source>
        <strain evidence="1">PDD-24b-2</strain>
    </source>
</reference>
<dbReference type="EMBL" id="JAKWFO010000013">
    <property type="protein sequence ID" value="KAI9632967.1"/>
    <property type="molecule type" value="Genomic_DNA"/>
</dbReference>
<dbReference type="CDD" id="cd18186">
    <property type="entry name" value="BTB_POZ_ZBTB_KLHL-like"/>
    <property type="match status" value="1"/>
</dbReference>
<proteinExistence type="predicted"/>
<dbReference type="RefSeq" id="XP_052942744.1">
    <property type="nucleotide sequence ID" value="XM_053091060.1"/>
</dbReference>
<name>A0AA38LQ81_9TREE</name>
<evidence type="ECO:0000313" key="1">
    <source>
        <dbReference type="EMBL" id="KAI9632967.1"/>
    </source>
</evidence>
<sequence length="411" mass="45679">MSFLASLQRLTLGTLGRNRADQEVAEAVFITQPDQLIADKTSVVPTKKPKLDLSLVKASSPSSLLVVLKSLGPQSATAGLTADDKVVFTLDDGSLHRTSRALLMAHSTFFANLFSVPPPISSTGKSEPIPLPSVSRPGLKLVLALLTFLGPSPNPSIHRAALRTEVEMYRPYFSQRDLIYIAEAIHCAHIYDIASFGREFVWPVLVALTRLNPVVGLVLRAIIAPRDPRRQLAYAKQLFETGATLFPREYARILAQYAPEQVERYRAYSVRRASAGGNFRVDLRSKQPLTDGGVEGYSASCRGALPKQNRALVPRKGHPGFWEWQYVTTKGFPRDSCGAFKAGGGRLGWKAMRAKAADEVYLEVIRDLREWKHKEVLAIVRRTVACEKCARRLAPTFILAIDRYRQAFEEY</sequence>
<comment type="caution">
    <text evidence="1">The sequence shown here is derived from an EMBL/GenBank/DDBJ whole genome shotgun (WGS) entry which is preliminary data.</text>
</comment>
<evidence type="ECO:0008006" key="3">
    <source>
        <dbReference type="Google" id="ProtNLM"/>
    </source>
</evidence>